<evidence type="ECO:0000256" key="3">
    <source>
        <dbReference type="ARBA" id="ARBA00023274"/>
    </source>
</evidence>
<dbReference type="Pfam" id="PF00338">
    <property type="entry name" value="Ribosomal_S10"/>
    <property type="match status" value="1"/>
</dbReference>
<name>A0ABX6EVN6_KLUMA</name>
<proteinExistence type="inferred from homology"/>
<accession>A0ABX6EVN6</accession>
<protein>
    <submittedName>
        <fullName evidence="5">30S ribosomal protein S10</fullName>
    </submittedName>
</protein>
<sequence length="204" mass="23404">MFRNGFRGILRQQSTVAGPRTLPFNAKETPIPKNVEAVYHAPLKIEPVHKDLVADIQLKSYDNENLDFFSSFVLRAGYYLGIPMKGPKPMPTKRERWTVIRAPFVMAKSKENFERHTHARLIRLYDTNVEVVETLLSYISKHSMSGVGIKCNLYQREPVDLQSKKEDLDVEKFDMSSQLHGLDDAVGAKVVELLKNPEFSKHFK</sequence>
<keyword evidence="2 5" id="KW-0689">Ribosomal protein</keyword>
<dbReference type="PRINTS" id="PR00971">
    <property type="entry name" value="RIBOSOMALS10"/>
</dbReference>
<keyword evidence="3" id="KW-0687">Ribonucleoprotein</keyword>
<dbReference type="InterPro" id="IPR001848">
    <property type="entry name" value="Ribosomal_uS10"/>
</dbReference>
<dbReference type="SUPFAM" id="SSF54999">
    <property type="entry name" value="Ribosomal protein S10"/>
    <property type="match status" value="1"/>
</dbReference>
<dbReference type="PANTHER" id="PTHR11700">
    <property type="entry name" value="30S RIBOSOMAL PROTEIN S10 FAMILY MEMBER"/>
    <property type="match status" value="1"/>
</dbReference>
<evidence type="ECO:0000313" key="5">
    <source>
        <dbReference type="EMBL" id="QGN15876.1"/>
    </source>
</evidence>
<dbReference type="GO" id="GO:0005840">
    <property type="term" value="C:ribosome"/>
    <property type="evidence" value="ECO:0007669"/>
    <property type="project" value="UniProtKB-KW"/>
</dbReference>
<dbReference type="InterPro" id="IPR027486">
    <property type="entry name" value="Ribosomal_uS10_dom"/>
</dbReference>
<dbReference type="HAMAP" id="MF_00508">
    <property type="entry name" value="Ribosomal_uS10"/>
    <property type="match status" value="1"/>
</dbReference>
<dbReference type="Gene3D" id="3.30.70.600">
    <property type="entry name" value="Ribosomal protein S10 domain"/>
    <property type="match status" value="1"/>
</dbReference>
<keyword evidence="6" id="KW-1185">Reference proteome</keyword>
<dbReference type="InterPro" id="IPR036838">
    <property type="entry name" value="Ribosomal_uS10_dom_sf"/>
</dbReference>
<dbReference type="Proteomes" id="UP000422736">
    <property type="component" value="Chromosome 4"/>
</dbReference>
<reference evidence="5 6" key="1">
    <citation type="submission" date="2016-03" db="EMBL/GenBank/DDBJ databases">
        <title>How can Kluyveromyces marxianus grow so fast - potential evolutionary course in Saccharomyces Complex revealed by comparative genomics.</title>
        <authorList>
            <person name="Mo W."/>
            <person name="Lu W."/>
            <person name="Yang X."/>
            <person name="Qi J."/>
            <person name="Lv H."/>
        </authorList>
    </citation>
    <scope>NUCLEOTIDE SEQUENCE [LARGE SCALE GENOMIC DNA]</scope>
    <source>
        <strain evidence="5 6">FIM1</strain>
    </source>
</reference>
<evidence type="ECO:0000259" key="4">
    <source>
        <dbReference type="SMART" id="SM01403"/>
    </source>
</evidence>
<reference evidence="5 6" key="2">
    <citation type="submission" date="2019-11" db="EMBL/GenBank/DDBJ databases">
        <authorList>
            <person name="Lu H."/>
        </authorList>
    </citation>
    <scope>NUCLEOTIDE SEQUENCE [LARGE SCALE GENOMIC DNA]</scope>
    <source>
        <strain evidence="5 6">FIM1</strain>
    </source>
</reference>
<evidence type="ECO:0000313" key="6">
    <source>
        <dbReference type="Proteomes" id="UP000422736"/>
    </source>
</evidence>
<gene>
    <name evidence="5" type="primary">RSM10</name>
    <name evidence="5" type="ORF">FIM1_2574</name>
</gene>
<dbReference type="SMART" id="SM01403">
    <property type="entry name" value="Ribosomal_S10"/>
    <property type="match status" value="1"/>
</dbReference>
<dbReference type="NCBIfam" id="TIGR01049">
    <property type="entry name" value="rpsJ_bact"/>
    <property type="match status" value="1"/>
</dbReference>
<dbReference type="EMBL" id="CP015057">
    <property type="protein sequence ID" value="QGN15876.1"/>
    <property type="molecule type" value="Genomic_DNA"/>
</dbReference>
<comment type="similarity">
    <text evidence="1">Belongs to the universal ribosomal protein uS10 family.</text>
</comment>
<evidence type="ECO:0000256" key="1">
    <source>
        <dbReference type="ARBA" id="ARBA00007102"/>
    </source>
</evidence>
<evidence type="ECO:0000256" key="2">
    <source>
        <dbReference type="ARBA" id="ARBA00022980"/>
    </source>
</evidence>
<organism evidence="5 6">
    <name type="scientific">Kluyveromyces marxianus</name>
    <name type="common">Yeast</name>
    <name type="synonym">Candida kefyr</name>
    <dbReference type="NCBI Taxonomy" id="4911"/>
    <lineage>
        <taxon>Eukaryota</taxon>
        <taxon>Fungi</taxon>
        <taxon>Dikarya</taxon>
        <taxon>Ascomycota</taxon>
        <taxon>Saccharomycotina</taxon>
        <taxon>Saccharomycetes</taxon>
        <taxon>Saccharomycetales</taxon>
        <taxon>Saccharomycetaceae</taxon>
        <taxon>Kluyveromyces</taxon>
    </lineage>
</organism>
<feature type="domain" description="Small ribosomal subunit protein uS10" evidence="4">
    <location>
        <begin position="55"/>
        <end position="152"/>
    </location>
</feature>